<evidence type="ECO:0000259" key="1">
    <source>
        <dbReference type="Pfam" id="PF03448"/>
    </source>
</evidence>
<name>A0A942A3V7_9BACT</name>
<dbReference type="InterPro" id="IPR038076">
    <property type="entry name" value="MgtE_N_sf"/>
</dbReference>
<sequence>MKNLQVVGQDSDESLKEKNIRKLALIYQKMDTEKAVSILSRLDNDTAVRILSRMNKKQLAKILELVETNEATRLTGEIRDLLKMESQKENEKLEGA</sequence>
<dbReference type="Pfam" id="PF03448">
    <property type="entry name" value="MgtE_N"/>
    <property type="match status" value="1"/>
</dbReference>
<dbReference type="InterPro" id="IPR006668">
    <property type="entry name" value="Mg_transptr_MgtE_intracell_dom"/>
</dbReference>
<dbReference type="AlphaFoldDB" id="A0A942A3V7"/>
<gene>
    <name evidence="2" type="ORF">MAG551_00369</name>
</gene>
<dbReference type="Gene3D" id="1.25.60.10">
    <property type="entry name" value="MgtE N-terminal domain-like"/>
    <property type="match status" value="1"/>
</dbReference>
<dbReference type="EMBL" id="JAANXD010000019">
    <property type="protein sequence ID" value="MBS1257327.1"/>
    <property type="molecule type" value="Genomic_DNA"/>
</dbReference>
<organism evidence="2 3">
    <name type="scientific">Candidatus Scalindua arabica</name>
    <dbReference type="NCBI Taxonomy" id="1127984"/>
    <lineage>
        <taxon>Bacteria</taxon>
        <taxon>Pseudomonadati</taxon>
        <taxon>Planctomycetota</taxon>
        <taxon>Candidatus Brocadiia</taxon>
        <taxon>Candidatus Brocadiales</taxon>
        <taxon>Candidatus Scalinduaceae</taxon>
        <taxon>Candidatus Scalindua</taxon>
    </lineage>
</organism>
<comment type="caution">
    <text evidence="2">The sequence shown here is derived from an EMBL/GenBank/DDBJ whole genome shotgun (WGS) entry which is preliminary data.</text>
</comment>
<dbReference type="Proteomes" id="UP000722750">
    <property type="component" value="Unassembled WGS sequence"/>
</dbReference>
<protein>
    <recommendedName>
        <fullName evidence="1">Magnesium transporter MgtE intracellular domain-containing protein</fullName>
    </recommendedName>
</protein>
<reference evidence="2" key="1">
    <citation type="journal article" date="2021" name="ISME J.">
        <title>Fine-scale metabolic discontinuity in a stratified prokaryote microbiome of a Red Sea deep halocline.</title>
        <authorList>
            <person name="Michoud G."/>
            <person name="Ngugi D.K."/>
            <person name="Barozzi A."/>
            <person name="Merlino G."/>
            <person name="Calleja M.L."/>
            <person name="Delgado-Huertas A."/>
            <person name="Moran X.A.G."/>
            <person name="Daffonchio D."/>
        </authorList>
    </citation>
    <scope>NUCLEOTIDE SEQUENCE</scope>
    <source>
        <strain evidence="2">SuakinDeep_MAG55_1</strain>
    </source>
</reference>
<dbReference type="SUPFAM" id="SSF158791">
    <property type="entry name" value="MgtE N-terminal domain-like"/>
    <property type="match status" value="1"/>
</dbReference>
<evidence type="ECO:0000313" key="2">
    <source>
        <dbReference type="EMBL" id="MBS1257327.1"/>
    </source>
</evidence>
<evidence type="ECO:0000313" key="3">
    <source>
        <dbReference type="Proteomes" id="UP000722750"/>
    </source>
</evidence>
<proteinExistence type="predicted"/>
<accession>A0A942A3V7</accession>
<feature type="domain" description="Magnesium transporter MgtE intracellular" evidence="1">
    <location>
        <begin position="13"/>
        <end position="79"/>
    </location>
</feature>